<feature type="compositionally biased region" description="Low complexity" evidence="1">
    <location>
        <begin position="228"/>
        <end position="244"/>
    </location>
</feature>
<feature type="compositionally biased region" description="Low complexity" evidence="1">
    <location>
        <begin position="686"/>
        <end position="703"/>
    </location>
</feature>
<evidence type="ECO:0000313" key="2">
    <source>
        <dbReference type="EMBL" id="KAG2445157.1"/>
    </source>
</evidence>
<protein>
    <submittedName>
        <fullName evidence="2">Uncharacterized protein</fullName>
    </submittedName>
</protein>
<proteinExistence type="predicted"/>
<feature type="compositionally biased region" description="Basic residues" evidence="1">
    <location>
        <begin position="109"/>
        <end position="119"/>
    </location>
</feature>
<comment type="caution">
    <text evidence="2">The sequence shown here is derived from an EMBL/GenBank/DDBJ whole genome shotgun (WGS) entry which is preliminary data.</text>
</comment>
<evidence type="ECO:0000313" key="3">
    <source>
        <dbReference type="Proteomes" id="UP000613740"/>
    </source>
</evidence>
<feature type="compositionally biased region" description="Low complexity" evidence="1">
    <location>
        <begin position="281"/>
        <end position="304"/>
    </location>
</feature>
<keyword evidence="3" id="KW-1185">Reference proteome</keyword>
<dbReference type="Proteomes" id="UP000613740">
    <property type="component" value="Unassembled WGS sequence"/>
</dbReference>
<feature type="compositionally biased region" description="Acidic residues" evidence="1">
    <location>
        <begin position="607"/>
        <end position="629"/>
    </location>
</feature>
<feature type="compositionally biased region" description="Low complexity" evidence="1">
    <location>
        <begin position="176"/>
        <end position="215"/>
    </location>
</feature>
<dbReference type="EMBL" id="JAEHOD010000027">
    <property type="protein sequence ID" value="KAG2445157.1"/>
    <property type="molecule type" value="Genomic_DNA"/>
</dbReference>
<name>A0A835WD17_9CHLO</name>
<sequence length="743" mass="74457">MHLSPSAAHLLSQLGRRAQGGRVARALRHAPKLPLVARAKNNQKNEGVYFEYEAVDPDALDEFAALADEEGEQYSWAQRSRDNKRALQQKHRSIDRKVLGNISQDAGGRKGRKGGKGRGGKGPGSDAEKRQVAAEAAAAAASDGPILAPYSPVETPAMRPRAATPDQLLSRPSPAPSSAAAAPAPASAPAAAGKQQQQQQPSAAPVQPTAPAAAGADEDGTGDDSRVTSAAGASTSGSGAPSQTPGGGNRRQRLLQRMKGSGPGAAAGDAAAPPPLPAPAPAFASSQPLPAASTPRTAPVDPAASVAAAAAAAAAAGLAPPPLDGDLQKQLAELAAALPAEEALPPEARAARSLLASILSPGGEDDRDATSGDVADMLRRDMDAAKEFQEWAARARRSGPAAGAGAGLEAELTEQEAADIAAALADLDLGDMAGLLGGGGADDDAAAEQAALEQLLGGLGGGGAADGDGDGEVTSALREVSELRSLMAALDADDADALAVNDAAGGQEELSDAQVLAALRARDPALYELLKDVPDFDALGLGDMDLDLDLDPASGNLSEAELAELEAEAAAAAAAGGGEEEELEALLRDMRGMGLMKGDGAAGDSDGAIDDADDEYEDAEDDDEDEGDTLGDLLESLGEDEGLDPRQRLQAQYALASMFNQPADELAAKGSRGLMGAGDAGDAGEEAAAGTGKRAGAPAAPGKEQPPLRGTTGMARGAVAADDEDGGAAPPPMLPRPKPRGTR</sequence>
<gene>
    <name evidence="2" type="ORF">HYH02_008625</name>
</gene>
<reference evidence="2" key="1">
    <citation type="journal article" date="2020" name="bioRxiv">
        <title>Comparative genomics of Chlamydomonas.</title>
        <authorList>
            <person name="Craig R.J."/>
            <person name="Hasan A.R."/>
            <person name="Ness R.W."/>
            <person name="Keightley P.D."/>
        </authorList>
    </citation>
    <scope>NUCLEOTIDE SEQUENCE</scope>
    <source>
        <strain evidence="2">CCAP 11/173</strain>
    </source>
</reference>
<accession>A0A835WD17</accession>
<feature type="region of interest" description="Disordered" evidence="1">
    <location>
        <begin position="670"/>
        <end position="743"/>
    </location>
</feature>
<dbReference type="AlphaFoldDB" id="A0A835WD17"/>
<organism evidence="2 3">
    <name type="scientific">Chlamydomonas schloesseri</name>
    <dbReference type="NCBI Taxonomy" id="2026947"/>
    <lineage>
        <taxon>Eukaryota</taxon>
        <taxon>Viridiplantae</taxon>
        <taxon>Chlorophyta</taxon>
        <taxon>core chlorophytes</taxon>
        <taxon>Chlorophyceae</taxon>
        <taxon>CS clade</taxon>
        <taxon>Chlamydomonadales</taxon>
        <taxon>Chlamydomonadaceae</taxon>
        <taxon>Chlamydomonas</taxon>
    </lineage>
</organism>
<feature type="region of interest" description="Disordered" evidence="1">
    <location>
        <begin position="73"/>
        <end position="304"/>
    </location>
</feature>
<evidence type="ECO:0000256" key="1">
    <source>
        <dbReference type="SAM" id="MobiDB-lite"/>
    </source>
</evidence>
<feature type="region of interest" description="Disordered" evidence="1">
    <location>
        <begin position="594"/>
        <end position="649"/>
    </location>
</feature>
<dbReference type="OrthoDB" id="553158at2759"/>